<feature type="region of interest" description="Disordered" evidence="2">
    <location>
        <begin position="76"/>
        <end position="146"/>
    </location>
</feature>
<feature type="compositionally biased region" description="Polar residues" evidence="2">
    <location>
        <begin position="76"/>
        <end position="91"/>
    </location>
</feature>
<sequence length="675" mass="74696">MRTNGSSRGLSSPCSTSGGASPNGSPETKLTVYSPEDLRSKGRSDPVLVGPSSDGGYRKLYSVAAASDPFLMPTGASNRAQLSPTAASFTPTGIRETEANRTLSRSSSRCFSNVSYLSSHPGSESSGPRNGPAKAPQGLSSNYGVIGDAEGARRDSAIRPSLDRFDVERRSRALVVENVPTNLSYMSLAGFFNRREFATLKGPLLTELSSMGKVYVAFADSREAKRAMEKVHLLRPEWRVFPLTAKEYVQHSDASLVPKTSDYEGQLFVTIYYDSRNPGLNQHSATRSLDAIASTFGDVKDLSALPTAQENVSEFHVEDYVFEVSSFKPDVDDKLYFPRATSSPVRDDCTSYDPSRSRSASLTPSRTGHSLYMELSPTGRSTVPPGEHAGLMDWMSRAGEGISPSPRREPGRYVDMRLNNQNAVDIERIRLGLDVRTTIMLRNIPNKIDQKTMLKAIVDETSHGKYDFMYLRIDFANNCNVGYAFINFEDFVKMRAGRTWNCFNSDKVAEVSYASKRCDGYLRVPALTLDLAIQGKDCLVQKFRNSSVMLEHPSFRPKIFHTGTGPLAGTEDRFPGPDNPSKMRRTTVGLHTHLCHLPGLFAPRVGQQYRDEQRRRRSQFDRGTTAAEREIIYVRTLGPRHTPGISSGLRSAPCTYPGLKSWFEPTFAERGPRTS</sequence>
<dbReference type="eggNOG" id="KOG4660">
    <property type="taxonomic scope" value="Eukaryota"/>
</dbReference>
<feature type="compositionally biased region" description="Low complexity" evidence="2">
    <location>
        <begin position="101"/>
        <end position="115"/>
    </location>
</feature>
<dbReference type="OMA" id="GTEDRFP"/>
<dbReference type="GeneID" id="4321864"/>
<dbReference type="SUPFAM" id="SSF54928">
    <property type="entry name" value="RNA-binding domain, RBD"/>
    <property type="match status" value="1"/>
</dbReference>
<evidence type="ECO:0000313" key="5">
    <source>
        <dbReference type="Proteomes" id="UP000007963"/>
    </source>
</evidence>
<feature type="domain" description="Mei2-like C-terminal RNA recognition motif" evidence="3">
    <location>
        <begin position="436"/>
        <end position="515"/>
    </location>
</feature>
<dbReference type="OrthoDB" id="417481at2759"/>
<protein>
    <recommendedName>
        <fullName evidence="3">Mei2-like C-terminal RNA recognition motif domain-containing protein</fullName>
    </recommendedName>
</protein>
<feature type="compositionally biased region" description="Polar residues" evidence="2">
    <location>
        <begin position="116"/>
        <end position="128"/>
    </location>
</feature>
<feature type="compositionally biased region" description="Polar residues" evidence="2">
    <location>
        <begin position="352"/>
        <end position="368"/>
    </location>
</feature>
<name>Q0CL00_ASPTN</name>
<dbReference type="InterPro" id="IPR035979">
    <property type="entry name" value="RBD_domain_sf"/>
</dbReference>
<proteinExistence type="predicted"/>
<feature type="compositionally biased region" description="Polar residues" evidence="2">
    <location>
        <begin position="1"/>
        <end position="28"/>
    </location>
</feature>
<dbReference type="RefSeq" id="XP_001214812.1">
    <property type="nucleotide sequence ID" value="XM_001214812.1"/>
</dbReference>
<feature type="region of interest" description="Disordered" evidence="2">
    <location>
        <begin position="339"/>
        <end position="382"/>
    </location>
</feature>
<dbReference type="Proteomes" id="UP000007963">
    <property type="component" value="Unassembled WGS sequence"/>
</dbReference>
<dbReference type="PANTHER" id="PTHR23189">
    <property type="entry name" value="RNA RECOGNITION MOTIF-CONTAINING"/>
    <property type="match status" value="1"/>
</dbReference>
<feature type="region of interest" description="Disordered" evidence="2">
    <location>
        <begin position="1"/>
        <end position="56"/>
    </location>
</feature>
<dbReference type="HOGENOM" id="CLU_019467_1_0_1"/>
<keyword evidence="1" id="KW-0694">RNA-binding</keyword>
<dbReference type="GO" id="GO:0003723">
    <property type="term" value="F:RNA binding"/>
    <property type="evidence" value="ECO:0007669"/>
    <property type="project" value="UniProtKB-KW"/>
</dbReference>
<evidence type="ECO:0000256" key="1">
    <source>
        <dbReference type="ARBA" id="ARBA00022884"/>
    </source>
</evidence>
<dbReference type="AlphaFoldDB" id="Q0CL00"/>
<dbReference type="Pfam" id="PF04059">
    <property type="entry name" value="RRM_2"/>
    <property type="match status" value="1"/>
</dbReference>
<reference evidence="5" key="1">
    <citation type="submission" date="2005-09" db="EMBL/GenBank/DDBJ databases">
        <title>Annotation of the Aspergillus terreus NIH2624 genome.</title>
        <authorList>
            <person name="Birren B.W."/>
            <person name="Lander E.S."/>
            <person name="Galagan J.E."/>
            <person name="Nusbaum C."/>
            <person name="Devon K."/>
            <person name="Henn M."/>
            <person name="Ma L.-J."/>
            <person name="Jaffe D.B."/>
            <person name="Butler J."/>
            <person name="Alvarez P."/>
            <person name="Gnerre S."/>
            <person name="Grabherr M."/>
            <person name="Kleber M."/>
            <person name="Mauceli E.W."/>
            <person name="Brockman W."/>
            <person name="Rounsley S."/>
            <person name="Young S.K."/>
            <person name="LaButti K."/>
            <person name="Pushparaj V."/>
            <person name="DeCaprio D."/>
            <person name="Crawford M."/>
            <person name="Koehrsen M."/>
            <person name="Engels R."/>
            <person name="Montgomery P."/>
            <person name="Pearson M."/>
            <person name="Howarth C."/>
            <person name="Larson L."/>
            <person name="Luoma S."/>
            <person name="White J."/>
            <person name="Alvarado L."/>
            <person name="Kodira C.D."/>
            <person name="Zeng Q."/>
            <person name="Oleary S."/>
            <person name="Yandava C."/>
            <person name="Denning D.W."/>
            <person name="Nierman W.C."/>
            <person name="Milne T."/>
            <person name="Madden K."/>
        </authorList>
    </citation>
    <scope>NUCLEOTIDE SEQUENCE [LARGE SCALE GENOMIC DNA]</scope>
    <source>
        <strain evidence="5">NIH 2624 / FGSC A1156</strain>
    </source>
</reference>
<dbReference type="VEuPathDB" id="FungiDB:ATEG_05634"/>
<evidence type="ECO:0000259" key="3">
    <source>
        <dbReference type="Pfam" id="PF04059"/>
    </source>
</evidence>
<dbReference type="STRING" id="341663.Q0CL00"/>
<evidence type="ECO:0000313" key="4">
    <source>
        <dbReference type="EMBL" id="EAU33395.1"/>
    </source>
</evidence>
<dbReference type="EMBL" id="CH476601">
    <property type="protein sequence ID" value="EAU33395.1"/>
    <property type="molecule type" value="Genomic_DNA"/>
</dbReference>
<organism evidence="4 5">
    <name type="scientific">Aspergillus terreus (strain NIH 2624 / FGSC A1156)</name>
    <dbReference type="NCBI Taxonomy" id="341663"/>
    <lineage>
        <taxon>Eukaryota</taxon>
        <taxon>Fungi</taxon>
        <taxon>Dikarya</taxon>
        <taxon>Ascomycota</taxon>
        <taxon>Pezizomycotina</taxon>
        <taxon>Eurotiomycetes</taxon>
        <taxon>Eurotiomycetidae</taxon>
        <taxon>Eurotiales</taxon>
        <taxon>Aspergillaceae</taxon>
        <taxon>Aspergillus</taxon>
        <taxon>Aspergillus subgen. Circumdati</taxon>
    </lineage>
</organism>
<dbReference type="InterPro" id="IPR007201">
    <property type="entry name" value="Mei2-like_Rrm_C"/>
</dbReference>
<gene>
    <name evidence="4" type="ORF">ATEG_05634</name>
</gene>
<evidence type="ECO:0000256" key="2">
    <source>
        <dbReference type="SAM" id="MobiDB-lite"/>
    </source>
</evidence>
<accession>Q0CL00</accession>